<protein>
    <submittedName>
        <fullName evidence="1">Uncharacterized protein</fullName>
    </submittedName>
</protein>
<reference evidence="1 2" key="1">
    <citation type="submission" date="2019-03" db="EMBL/GenBank/DDBJ databases">
        <title>Single cell metagenomics reveals metabolic interactions within the superorganism composed of flagellate Streblomastix strix and complex community of Bacteroidetes bacteria on its surface.</title>
        <authorList>
            <person name="Treitli S.C."/>
            <person name="Kolisko M."/>
            <person name="Husnik F."/>
            <person name="Keeling P."/>
            <person name="Hampl V."/>
        </authorList>
    </citation>
    <scope>NUCLEOTIDE SEQUENCE [LARGE SCALE GENOMIC DNA]</scope>
    <source>
        <strain evidence="1">ST1C</strain>
    </source>
</reference>
<organism evidence="1 2">
    <name type="scientific">Streblomastix strix</name>
    <dbReference type="NCBI Taxonomy" id="222440"/>
    <lineage>
        <taxon>Eukaryota</taxon>
        <taxon>Metamonada</taxon>
        <taxon>Preaxostyla</taxon>
        <taxon>Oxymonadida</taxon>
        <taxon>Streblomastigidae</taxon>
        <taxon>Streblomastix</taxon>
    </lineage>
</organism>
<dbReference type="AlphaFoldDB" id="A0A5J4UX28"/>
<proteinExistence type="predicted"/>
<comment type="caution">
    <text evidence="1">The sequence shown here is derived from an EMBL/GenBank/DDBJ whole genome shotgun (WGS) entry which is preliminary data.</text>
</comment>
<evidence type="ECO:0000313" key="2">
    <source>
        <dbReference type="Proteomes" id="UP000324800"/>
    </source>
</evidence>
<accession>A0A5J4UX28</accession>
<evidence type="ECO:0000313" key="1">
    <source>
        <dbReference type="EMBL" id="KAA6375029.1"/>
    </source>
</evidence>
<dbReference type="Proteomes" id="UP000324800">
    <property type="component" value="Unassembled WGS sequence"/>
</dbReference>
<gene>
    <name evidence="1" type="ORF">EZS28_029443</name>
</gene>
<name>A0A5J4UX28_9EUKA</name>
<sequence>MTDTGVSYIKGESDAMQLLKADKTQFIDSFTKREINNLLNNKADSGISYTKGEVDALQLLNANKTQLKDSYTIIETNNLLNNKANTEVSHTKGEDDALLFAKADKTQLTDSQTKTETDYLISQIDTDNVDLSNYYNQPETNSLLEDKADISALNNYVTLSTSQTKTANKTFNNACRFISSIDGMSTVNGSSFIKSDASDTIVLFGAGSTKPISEFGSTPTDLSNYYSKGRLKYESPFGGTYDETQDPVAKTYLIMSEAEAKLSSKMDSSALGNLVNTIKDQTVNSTKTFNANVNATGFVKTIKDDTSVLFA</sequence>
<dbReference type="EMBL" id="SNRW01011525">
    <property type="protein sequence ID" value="KAA6375029.1"/>
    <property type="molecule type" value="Genomic_DNA"/>
</dbReference>